<evidence type="ECO:0000256" key="1">
    <source>
        <dbReference type="SAM" id="Phobius"/>
    </source>
</evidence>
<dbReference type="Pfam" id="PF03713">
    <property type="entry name" value="DUF305"/>
    <property type="match status" value="1"/>
</dbReference>
<dbReference type="InterPro" id="IPR005183">
    <property type="entry name" value="DUF305_CopM-like"/>
</dbReference>
<feature type="transmembrane region" description="Helical" evidence="1">
    <location>
        <begin position="47"/>
        <end position="65"/>
    </location>
</feature>
<keyword evidence="1" id="KW-1133">Transmembrane helix</keyword>
<sequence>MEHGSDHKDQNHYGRLAIELTLDFIVMYLVMYTMIATLRHFHFNLNNVYMTLMMVAPMTIIMLVSMRSMFPSQRLNMIIGASALVIFLASFVAMRTQAGVGNADFLRSMIPHHSGAILMCNQASITDPEITALCRGIVTSQEKEIAQMKAILARY</sequence>
<dbReference type="OrthoDB" id="517560at2"/>
<reference evidence="3 4" key="1">
    <citation type="journal article" date="2015" name="Antonie Van Leeuwenhoek">
        <title>Bosea vaviloviae sp. nov., a new species of slow-growing rhizobia isolated from nodules of the relict species Vavilovia formosa (Stev.) Fed.</title>
        <authorList>
            <person name="Safronova V.I."/>
            <person name="Kuznetsova I.G."/>
            <person name="Sazanova A.L."/>
            <person name="Kimeklis A.K."/>
            <person name="Belimov A.A."/>
            <person name="Andronov E.E."/>
            <person name="Pinaev A.G."/>
            <person name="Chizhevskaya E.P."/>
            <person name="Pukhaev A.R."/>
            <person name="Popov K.P."/>
            <person name="Willems A."/>
            <person name="Tikhonovich I.A."/>
        </authorList>
    </citation>
    <scope>NUCLEOTIDE SEQUENCE [LARGE SCALE GENOMIC DNA]</scope>
    <source>
        <strain evidence="3 4">Vaf18</strain>
    </source>
</reference>
<dbReference type="InterPro" id="IPR012347">
    <property type="entry name" value="Ferritin-like"/>
</dbReference>
<dbReference type="PANTHER" id="PTHR36933">
    <property type="entry name" value="SLL0788 PROTEIN"/>
    <property type="match status" value="1"/>
</dbReference>
<proteinExistence type="predicted"/>
<dbReference type="EMBL" id="CP017147">
    <property type="protein sequence ID" value="AOO82262.1"/>
    <property type="molecule type" value="Genomic_DNA"/>
</dbReference>
<evidence type="ECO:0000313" key="4">
    <source>
        <dbReference type="Proteomes" id="UP000094969"/>
    </source>
</evidence>
<protein>
    <submittedName>
        <fullName evidence="3">DUF305 domain-containing protein</fullName>
    </submittedName>
</protein>
<feature type="transmembrane region" description="Helical" evidence="1">
    <location>
        <begin position="77"/>
        <end position="94"/>
    </location>
</feature>
<feature type="domain" description="DUF305" evidence="2">
    <location>
        <begin position="102"/>
        <end position="152"/>
    </location>
</feature>
<dbReference type="Gene3D" id="1.20.1260.10">
    <property type="match status" value="1"/>
</dbReference>
<organism evidence="3 4">
    <name type="scientific">Bosea vaviloviae</name>
    <dbReference type="NCBI Taxonomy" id="1526658"/>
    <lineage>
        <taxon>Bacteria</taxon>
        <taxon>Pseudomonadati</taxon>
        <taxon>Pseudomonadota</taxon>
        <taxon>Alphaproteobacteria</taxon>
        <taxon>Hyphomicrobiales</taxon>
        <taxon>Boseaceae</taxon>
        <taxon>Bosea</taxon>
    </lineage>
</organism>
<keyword evidence="1" id="KW-0472">Membrane</keyword>
<dbReference type="RefSeq" id="WP_069691472.1">
    <property type="nucleotide sequence ID" value="NZ_CP017147.1"/>
</dbReference>
<evidence type="ECO:0000313" key="3">
    <source>
        <dbReference type="EMBL" id="AOO82262.1"/>
    </source>
</evidence>
<evidence type="ECO:0000259" key="2">
    <source>
        <dbReference type="Pfam" id="PF03713"/>
    </source>
</evidence>
<dbReference type="AlphaFoldDB" id="A0A1D7U4K1"/>
<feature type="transmembrane region" description="Helical" evidence="1">
    <location>
        <begin position="20"/>
        <end position="41"/>
    </location>
</feature>
<name>A0A1D7U4K1_9HYPH</name>
<dbReference type="Proteomes" id="UP000094969">
    <property type="component" value="Chromosome"/>
</dbReference>
<dbReference type="PANTHER" id="PTHR36933:SF1">
    <property type="entry name" value="SLL0788 PROTEIN"/>
    <property type="match status" value="1"/>
</dbReference>
<dbReference type="KEGG" id="bvv:BHK69_19065"/>
<gene>
    <name evidence="3" type="ORF">BHK69_19065</name>
</gene>
<keyword evidence="1" id="KW-0812">Transmembrane</keyword>
<keyword evidence="4" id="KW-1185">Reference proteome</keyword>
<dbReference type="STRING" id="1526658.BHK69_19065"/>
<accession>A0A1D7U4K1</accession>